<feature type="compositionally biased region" description="Basic and acidic residues" evidence="2">
    <location>
        <begin position="25"/>
        <end position="34"/>
    </location>
</feature>
<gene>
    <name evidence="3" type="ORF">CYCCA115_LOCUS19973</name>
</gene>
<protein>
    <submittedName>
        <fullName evidence="3">Uncharacterized protein</fullName>
    </submittedName>
</protein>
<feature type="compositionally biased region" description="Polar residues" evidence="2">
    <location>
        <begin position="12"/>
        <end position="24"/>
    </location>
</feature>
<dbReference type="EMBL" id="CAKOGP040002125">
    <property type="protein sequence ID" value="CAJ1963025.1"/>
    <property type="molecule type" value="Genomic_DNA"/>
</dbReference>
<organism evidence="3 4">
    <name type="scientific">Cylindrotheca closterium</name>
    <dbReference type="NCBI Taxonomy" id="2856"/>
    <lineage>
        <taxon>Eukaryota</taxon>
        <taxon>Sar</taxon>
        <taxon>Stramenopiles</taxon>
        <taxon>Ochrophyta</taxon>
        <taxon>Bacillariophyta</taxon>
        <taxon>Bacillariophyceae</taxon>
        <taxon>Bacillariophycidae</taxon>
        <taxon>Bacillariales</taxon>
        <taxon>Bacillariaceae</taxon>
        <taxon>Cylindrotheca</taxon>
    </lineage>
</organism>
<evidence type="ECO:0000313" key="3">
    <source>
        <dbReference type="EMBL" id="CAJ1963025.1"/>
    </source>
</evidence>
<proteinExistence type="predicted"/>
<evidence type="ECO:0000313" key="4">
    <source>
        <dbReference type="Proteomes" id="UP001295423"/>
    </source>
</evidence>
<feature type="region of interest" description="Disordered" evidence="2">
    <location>
        <begin position="148"/>
        <end position="167"/>
    </location>
</feature>
<feature type="coiled-coil region" evidence="1">
    <location>
        <begin position="45"/>
        <end position="86"/>
    </location>
</feature>
<dbReference type="Proteomes" id="UP001295423">
    <property type="component" value="Unassembled WGS sequence"/>
</dbReference>
<evidence type="ECO:0000256" key="1">
    <source>
        <dbReference type="SAM" id="Coils"/>
    </source>
</evidence>
<name>A0AAD2PWU9_9STRA</name>
<reference evidence="3" key="1">
    <citation type="submission" date="2023-08" db="EMBL/GenBank/DDBJ databases">
        <authorList>
            <person name="Audoor S."/>
            <person name="Bilcke G."/>
        </authorList>
    </citation>
    <scope>NUCLEOTIDE SEQUENCE</scope>
</reference>
<evidence type="ECO:0000256" key="2">
    <source>
        <dbReference type="SAM" id="MobiDB-lite"/>
    </source>
</evidence>
<keyword evidence="1" id="KW-0175">Coiled coil</keyword>
<accession>A0AAD2PWU9</accession>
<feature type="compositionally biased region" description="Basic and acidic residues" evidence="2">
    <location>
        <begin position="148"/>
        <end position="157"/>
    </location>
</feature>
<keyword evidence="4" id="KW-1185">Reference proteome</keyword>
<dbReference type="AlphaFoldDB" id="A0AAD2PWU9"/>
<sequence>MSKEPSRANKRLGSSPTQSESGSQVEERASKKQFVEVPQEEYDRLLLAEKEMKELQKRLKEAEERRKEAEERRKEVEEKYKALEALETGEYYTSYNDLWDINLVECKPDHLDALTRTKPPSIERNGIKYYQRTLELASDETGDYVVAEQREDARSEESSSGSDTKADTWPFDVLASTLGEDGMLPLHQISGSHVVMLHTSYQLGKFLRHCIPMWHRWCLG</sequence>
<feature type="region of interest" description="Disordered" evidence="2">
    <location>
        <begin position="1"/>
        <end position="37"/>
    </location>
</feature>
<comment type="caution">
    <text evidence="3">The sequence shown here is derived from an EMBL/GenBank/DDBJ whole genome shotgun (WGS) entry which is preliminary data.</text>
</comment>